<gene>
    <name evidence="2" type="ORF">AVDCRST_MAG28-4217</name>
</gene>
<dbReference type="GO" id="GO:0003677">
    <property type="term" value="F:DNA binding"/>
    <property type="evidence" value="ECO:0007669"/>
    <property type="project" value="InterPro"/>
</dbReference>
<dbReference type="Pfam" id="PF01609">
    <property type="entry name" value="DDE_Tnp_1"/>
    <property type="match status" value="1"/>
</dbReference>
<name>A0A6J4R8Q6_9ACTN</name>
<proteinExistence type="predicted"/>
<dbReference type="InterPro" id="IPR002559">
    <property type="entry name" value="Transposase_11"/>
</dbReference>
<organism evidence="2">
    <name type="scientific">uncultured Rubrobacteraceae bacterium</name>
    <dbReference type="NCBI Taxonomy" id="349277"/>
    <lineage>
        <taxon>Bacteria</taxon>
        <taxon>Bacillati</taxon>
        <taxon>Actinomycetota</taxon>
        <taxon>Rubrobacteria</taxon>
        <taxon>Rubrobacterales</taxon>
        <taxon>Rubrobacteraceae</taxon>
        <taxon>environmental samples</taxon>
    </lineage>
</organism>
<dbReference type="PANTHER" id="PTHR30007:SF0">
    <property type="entry name" value="TRANSPOSASE"/>
    <property type="match status" value="1"/>
</dbReference>
<evidence type="ECO:0000259" key="1">
    <source>
        <dbReference type="Pfam" id="PF01609"/>
    </source>
</evidence>
<dbReference type="NCBIfam" id="NF033580">
    <property type="entry name" value="transpos_IS5_3"/>
    <property type="match status" value="1"/>
</dbReference>
<dbReference type="GO" id="GO:0004803">
    <property type="term" value="F:transposase activity"/>
    <property type="evidence" value="ECO:0007669"/>
    <property type="project" value="InterPro"/>
</dbReference>
<protein>
    <submittedName>
        <fullName evidence="2">Transposase</fullName>
    </submittedName>
</protein>
<dbReference type="EMBL" id="CADCVE010000109">
    <property type="protein sequence ID" value="CAA9467234.1"/>
    <property type="molecule type" value="Genomic_DNA"/>
</dbReference>
<feature type="domain" description="Transposase IS4-like" evidence="1">
    <location>
        <begin position="119"/>
        <end position="227"/>
    </location>
</feature>
<sequence length="278" mass="31346">MPTLQPYIIEPIWEQFLALLPEREVDHPLGCHRPRIPDHVVFEKLVQVLVFGCAYWRIAEESCSATTLRRRRDEWIEAGMMDELEEMAREAYDRAIGLELADVAVDCCITKAPCGGEKAGKSPVDRGKQGLKRSMLVDARGIPLGVVAAGADRHDSPLLAPTLDALGALGGLPEPVSVHLDRGYDSKVTRRLLEERGLAGVIAEKGRRPVPLGSTKRWVIERTNSWTNAHKKLVWCTEREGRVIDFWVAFSNAVIIVGRLVREAWSRYRWESRPLRRP</sequence>
<accession>A0A6J4R8Q6</accession>
<dbReference type="PANTHER" id="PTHR30007">
    <property type="entry name" value="PHP DOMAIN PROTEIN"/>
    <property type="match status" value="1"/>
</dbReference>
<dbReference type="AlphaFoldDB" id="A0A6J4R8Q6"/>
<evidence type="ECO:0000313" key="2">
    <source>
        <dbReference type="EMBL" id="CAA9467234.1"/>
    </source>
</evidence>
<dbReference type="GO" id="GO:0006313">
    <property type="term" value="P:DNA transposition"/>
    <property type="evidence" value="ECO:0007669"/>
    <property type="project" value="InterPro"/>
</dbReference>
<reference evidence="2" key="1">
    <citation type="submission" date="2020-02" db="EMBL/GenBank/DDBJ databases">
        <authorList>
            <person name="Meier V. D."/>
        </authorList>
    </citation>
    <scope>NUCLEOTIDE SEQUENCE</scope>
    <source>
        <strain evidence="2">AVDCRST_MAG28</strain>
    </source>
</reference>